<organism evidence="3 4">
    <name type="scientific">Cinara cedri</name>
    <dbReference type="NCBI Taxonomy" id="506608"/>
    <lineage>
        <taxon>Eukaryota</taxon>
        <taxon>Metazoa</taxon>
        <taxon>Ecdysozoa</taxon>
        <taxon>Arthropoda</taxon>
        <taxon>Hexapoda</taxon>
        <taxon>Insecta</taxon>
        <taxon>Pterygota</taxon>
        <taxon>Neoptera</taxon>
        <taxon>Paraneoptera</taxon>
        <taxon>Hemiptera</taxon>
        <taxon>Sternorrhyncha</taxon>
        <taxon>Aphidomorpha</taxon>
        <taxon>Aphidoidea</taxon>
        <taxon>Aphididae</taxon>
        <taxon>Lachninae</taxon>
        <taxon>Cinara</taxon>
    </lineage>
</organism>
<dbReference type="EMBL" id="CABPRJ010001445">
    <property type="protein sequence ID" value="VVC37328.1"/>
    <property type="molecule type" value="Genomic_DNA"/>
</dbReference>
<keyword evidence="4" id="KW-1185">Reference proteome</keyword>
<evidence type="ECO:0000256" key="1">
    <source>
        <dbReference type="SAM" id="MobiDB-lite"/>
    </source>
</evidence>
<keyword evidence="2" id="KW-0812">Transmembrane</keyword>
<reference evidence="3 4" key="1">
    <citation type="submission" date="2019-08" db="EMBL/GenBank/DDBJ databases">
        <authorList>
            <person name="Alioto T."/>
            <person name="Alioto T."/>
            <person name="Gomez Garrido J."/>
        </authorList>
    </citation>
    <scope>NUCLEOTIDE SEQUENCE [LARGE SCALE GENOMIC DNA]</scope>
</reference>
<protein>
    <submittedName>
        <fullName evidence="3">Uncharacterized protein</fullName>
    </submittedName>
</protein>
<evidence type="ECO:0000313" key="4">
    <source>
        <dbReference type="Proteomes" id="UP000325440"/>
    </source>
</evidence>
<evidence type="ECO:0000313" key="3">
    <source>
        <dbReference type="EMBL" id="VVC37328.1"/>
    </source>
</evidence>
<feature type="compositionally biased region" description="Basic and acidic residues" evidence="1">
    <location>
        <begin position="191"/>
        <end position="202"/>
    </location>
</feature>
<feature type="region of interest" description="Disordered" evidence="1">
    <location>
        <begin position="191"/>
        <end position="210"/>
    </location>
</feature>
<sequence length="210" mass="24702">MEINVKKFIIIVVYVIGLAVGFFLYINYLQVPTQTLVDDVSEKIAGLMFPNYEKNQKLQLWRADSSSKDDDLFLNNCDDINDALAEDWWIFDNNVMIILISSMIPFVVFYTMQWFNGQPANVPENLDWSESLGQREAMYANNRRLTLPDLTLARHARRESLAENAQNMPNRPRKMYQCVSKFRKMRKNSFERNDDSVGETKRAHIIRRRH</sequence>
<evidence type="ECO:0000256" key="2">
    <source>
        <dbReference type="SAM" id="Phobius"/>
    </source>
</evidence>
<dbReference type="AlphaFoldDB" id="A0A5E4N4S1"/>
<feature type="transmembrane region" description="Helical" evidence="2">
    <location>
        <begin position="95"/>
        <end position="112"/>
    </location>
</feature>
<proteinExistence type="predicted"/>
<name>A0A5E4N4S1_9HEMI</name>
<feature type="transmembrane region" description="Helical" evidence="2">
    <location>
        <begin position="7"/>
        <end position="26"/>
    </location>
</feature>
<dbReference type="OrthoDB" id="6575461at2759"/>
<keyword evidence="2" id="KW-0472">Membrane</keyword>
<dbReference type="Proteomes" id="UP000325440">
    <property type="component" value="Unassembled WGS sequence"/>
</dbReference>
<keyword evidence="2" id="KW-1133">Transmembrane helix</keyword>
<gene>
    <name evidence="3" type="ORF">CINCED_3A006926</name>
</gene>
<accession>A0A5E4N4S1</accession>